<dbReference type="Gene3D" id="2.30.30.40">
    <property type="entry name" value="SH3 Domains"/>
    <property type="match status" value="2"/>
</dbReference>
<dbReference type="Pfam" id="PF00788">
    <property type="entry name" value="RA"/>
    <property type="match status" value="1"/>
</dbReference>
<dbReference type="EMBL" id="JASNQZ010000008">
    <property type="protein sequence ID" value="KAL0953526.1"/>
    <property type="molecule type" value="Genomic_DNA"/>
</dbReference>
<comment type="caution">
    <text evidence="7">The sequence shown here is derived from an EMBL/GenBank/DDBJ whole genome shotgun (WGS) entry which is preliminary data.</text>
</comment>
<feature type="region of interest" description="Disordered" evidence="3">
    <location>
        <begin position="140"/>
        <end position="318"/>
    </location>
</feature>
<proteinExistence type="predicted"/>
<evidence type="ECO:0000259" key="4">
    <source>
        <dbReference type="PROSITE" id="PS50002"/>
    </source>
</evidence>
<feature type="compositionally biased region" description="Polar residues" evidence="3">
    <location>
        <begin position="542"/>
        <end position="557"/>
    </location>
</feature>
<accession>A0ABR3JD94</accession>
<organism evidence="7 8">
    <name type="scientific">Hohenbuehelia grisea</name>
    <dbReference type="NCBI Taxonomy" id="104357"/>
    <lineage>
        <taxon>Eukaryota</taxon>
        <taxon>Fungi</taxon>
        <taxon>Dikarya</taxon>
        <taxon>Basidiomycota</taxon>
        <taxon>Agaricomycotina</taxon>
        <taxon>Agaricomycetes</taxon>
        <taxon>Agaricomycetidae</taxon>
        <taxon>Agaricales</taxon>
        <taxon>Pleurotineae</taxon>
        <taxon>Pleurotaceae</taxon>
        <taxon>Hohenbuehelia</taxon>
    </lineage>
</organism>
<dbReference type="Pfam" id="PF00536">
    <property type="entry name" value="SAM_1"/>
    <property type="match status" value="1"/>
</dbReference>
<dbReference type="CDD" id="cd00174">
    <property type="entry name" value="SH3"/>
    <property type="match status" value="2"/>
</dbReference>
<feature type="compositionally biased region" description="Low complexity" evidence="3">
    <location>
        <begin position="485"/>
        <end position="494"/>
    </location>
</feature>
<evidence type="ECO:0000259" key="5">
    <source>
        <dbReference type="PROSITE" id="PS50105"/>
    </source>
</evidence>
<reference evidence="8" key="1">
    <citation type="submission" date="2024-06" db="EMBL/GenBank/DDBJ databases">
        <title>Multi-omics analyses provide insights into the biosynthesis of the anticancer antibiotic pleurotin in Hohenbuehelia grisea.</title>
        <authorList>
            <person name="Weaver J.A."/>
            <person name="Alberti F."/>
        </authorList>
    </citation>
    <scope>NUCLEOTIDE SEQUENCE [LARGE SCALE GENOMIC DNA]</scope>
    <source>
        <strain evidence="8">T-177</strain>
    </source>
</reference>
<dbReference type="Pfam" id="PF00018">
    <property type="entry name" value="SH3_1"/>
    <property type="match status" value="2"/>
</dbReference>
<feature type="domain" description="Ras-associating" evidence="6">
    <location>
        <begin position="313"/>
        <end position="399"/>
    </location>
</feature>
<dbReference type="CDD" id="cd09533">
    <property type="entry name" value="SAM_Ste50-like_fungal"/>
    <property type="match status" value="1"/>
</dbReference>
<dbReference type="SMART" id="SM00326">
    <property type="entry name" value="SH3"/>
    <property type="match status" value="2"/>
</dbReference>
<dbReference type="InterPro" id="IPR013761">
    <property type="entry name" value="SAM/pointed_sf"/>
</dbReference>
<keyword evidence="1 2" id="KW-0728">SH3 domain</keyword>
<dbReference type="Gene3D" id="3.10.20.90">
    <property type="entry name" value="Phosphatidylinositol 3-kinase Catalytic Subunit, Chain A, domain 1"/>
    <property type="match status" value="1"/>
</dbReference>
<sequence>MDNERSILEWDEDDVHAWFTSLGYPQYEAQLHEHNISGDVLCMLDPEGLKDIGVATIGQRLSILKAVYLLKLSHDVPIDEDHYVPPSEASERGEGITMEKLHTVVNDQATRIHSLEDDNRQLHNTIHALAEEFSHLRATFPQSSAPSGKADDSSPIKRQPSFKWANFIKPQRSPTKLDNIESPHPSPAPSQLEHELPAAYHNNSNPSFPQPKPGFPNHSQSTSNELAASRRKESFNDSPSIPSQPPPIGIVSNTSSTLSNTSSNMSSASSTQLSSSTAGAPPSTTPLSSQSTSTIPSAPSSSLQKPHRQESSDNLKGDANLKSFKVSLEDPTWKVLPAALKKYRINNDNWQNYAMFICYGAPGNRIERCLSYDEKPLLLFQKLKDAKKNPVFMLKHIKDIRSPIAVAQQKHAARKAGSIISNAATEATTGHQTKGNFTPGGPNGPVNGFDETKHSNLRSVTRPPKLQVNDFSGNALNSANSQGVSSGNLTSGSAGLTGGSAGLLSTGLSPQPGWPESGVLSPSGLDLARSPGAMDGKDDSGAQHTSFASTMSGSTLVGSHGSEGAGNPTNSVTSSSGREMPPQTGGVSYAVAIYPYMAEQDDEFDVVVGDTFVILSRARGWWVVQRDPTGSGVVDTEISKQGWVPAGCLLETNIPVASAIAEATASKAANNPTSPDGSMGGSPPATPIGKTPILPLSIISTSFPGIALMDYKKKGDEELDLVKDDALRVFKRYNHWSYAVKEVGGDRGWVPSWFIGKVATTPATPSVSANYAGNNSSMDDGTGQPQVSPMSSAFPVQSRS</sequence>
<feature type="compositionally biased region" description="Basic and acidic residues" evidence="3">
    <location>
        <begin position="307"/>
        <end position="316"/>
    </location>
</feature>
<dbReference type="SUPFAM" id="SSF54236">
    <property type="entry name" value="Ubiquitin-like"/>
    <property type="match status" value="1"/>
</dbReference>
<feature type="compositionally biased region" description="Polar residues" evidence="3">
    <location>
        <begin position="567"/>
        <end position="577"/>
    </location>
</feature>
<feature type="region of interest" description="Disordered" evidence="3">
    <location>
        <begin position="667"/>
        <end position="686"/>
    </location>
</feature>
<evidence type="ECO:0000256" key="3">
    <source>
        <dbReference type="SAM" id="MobiDB-lite"/>
    </source>
</evidence>
<feature type="region of interest" description="Disordered" evidence="3">
    <location>
        <begin position="425"/>
        <end position="583"/>
    </location>
</feature>
<keyword evidence="8" id="KW-1185">Reference proteome</keyword>
<dbReference type="InterPro" id="IPR001452">
    <property type="entry name" value="SH3_domain"/>
</dbReference>
<dbReference type="Gene3D" id="1.10.150.50">
    <property type="entry name" value="Transcription Factor, Ets-1"/>
    <property type="match status" value="1"/>
</dbReference>
<dbReference type="InterPro" id="IPR000159">
    <property type="entry name" value="RA_dom"/>
</dbReference>
<evidence type="ECO:0000256" key="2">
    <source>
        <dbReference type="PROSITE-ProRule" id="PRU00192"/>
    </source>
</evidence>
<gene>
    <name evidence="7" type="ORF">HGRIS_004747</name>
</gene>
<name>A0ABR3JD94_9AGAR</name>
<dbReference type="InterPro" id="IPR036028">
    <property type="entry name" value="SH3-like_dom_sf"/>
</dbReference>
<feature type="compositionally biased region" description="Polar residues" evidence="3">
    <location>
        <begin position="469"/>
        <end position="484"/>
    </location>
</feature>
<dbReference type="PROSITE" id="PS50200">
    <property type="entry name" value="RA"/>
    <property type="match status" value="1"/>
</dbReference>
<protein>
    <submittedName>
        <fullName evidence="7">Uncharacterized protein</fullName>
    </submittedName>
</protein>
<dbReference type="PROSITE" id="PS50105">
    <property type="entry name" value="SAM_DOMAIN"/>
    <property type="match status" value="1"/>
</dbReference>
<dbReference type="SMART" id="SM00314">
    <property type="entry name" value="RA"/>
    <property type="match status" value="1"/>
</dbReference>
<feature type="compositionally biased region" description="Low complexity" evidence="3">
    <location>
        <begin position="249"/>
        <end position="304"/>
    </location>
</feature>
<feature type="compositionally biased region" description="Polar residues" evidence="3">
    <location>
        <begin position="217"/>
        <end position="226"/>
    </location>
</feature>
<dbReference type="Proteomes" id="UP001556367">
    <property type="component" value="Unassembled WGS sequence"/>
</dbReference>
<evidence type="ECO:0000313" key="8">
    <source>
        <dbReference type="Proteomes" id="UP001556367"/>
    </source>
</evidence>
<dbReference type="InterPro" id="IPR001660">
    <property type="entry name" value="SAM"/>
</dbReference>
<feature type="compositionally biased region" description="Polar residues" evidence="3">
    <location>
        <begin position="425"/>
        <end position="436"/>
    </location>
</feature>
<feature type="domain" description="SAM" evidence="5">
    <location>
        <begin position="10"/>
        <end position="73"/>
    </location>
</feature>
<evidence type="ECO:0000256" key="1">
    <source>
        <dbReference type="ARBA" id="ARBA00022443"/>
    </source>
</evidence>
<evidence type="ECO:0000313" key="7">
    <source>
        <dbReference type="EMBL" id="KAL0953526.1"/>
    </source>
</evidence>
<feature type="domain" description="SH3" evidence="4">
    <location>
        <begin position="585"/>
        <end position="654"/>
    </location>
</feature>
<dbReference type="InterPro" id="IPR029071">
    <property type="entry name" value="Ubiquitin-like_domsf"/>
</dbReference>
<evidence type="ECO:0000259" key="6">
    <source>
        <dbReference type="PROSITE" id="PS50200"/>
    </source>
</evidence>
<dbReference type="SUPFAM" id="SSF47769">
    <property type="entry name" value="SAM/Pointed domain"/>
    <property type="match status" value="1"/>
</dbReference>
<dbReference type="SUPFAM" id="SSF50044">
    <property type="entry name" value="SH3-domain"/>
    <property type="match status" value="2"/>
</dbReference>
<feature type="domain" description="SH3" evidence="4">
    <location>
        <begin position="700"/>
        <end position="760"/>
    </location>
</feature>
<dbReference type="SMART" id="SM00454">
    <property type="entry name" value="SAM"/>
    <property type="match status" value="1"/>
</dbReference>
<dbReference type="CDD" id="cd01786">
    <property type="entry name" value="RA_STE50"/>
    <property type="match status" value="1"/>
</dbReference>
<dbReference type="PROSITE" id="PS50002">
    <property type="entry name" value="SH3"/>
    <property type="match status" value="2"/>
</dbReference>
<feature type="region of interest" description="Disordered" evidence="3">
    <location>
        <begin position="770"/>
        <end position="800"/>
    </location>
</feature>